<dbReference type="OrthoDB" id="2395424at2759"/>
<gene>
    <name evidence="1" type="ORF">ALEPTO_LOCUS13884</name>
</gene>
<name>A0A9N9J5J2_9GLOM</name>
<sequence length="41" mass="4759">ERAGSLAFEFRKEADSRKPDFWVLIEVANTIQEILYEENSG</sequence>
<organism evidence="1 2">
    <name type="scientific">Ambispora leptoticha</name>
    <dbReference type="NCBI Taxonomy" id="144679"/>
    <lineage>
        <taxon>Eukaryota</taxon>
        <taxon>Fungi</taxon>
        <taxon>Fungi incertae sedis</taxon>
        <taxon>Mucoromycota</taxon>
        <taxon>Glomeromycotina</taxon>
        <taxon>Glomeromycetes</taxon>
        <taxon>Archaeosporales</taxon>
        <taxon>Ambisporaceae</taxon>
        <taxon>Ambispora</taxon>
    </lineage>
</organism>
<dbReference type="Proteomes" id="UP000789508">
    <property type="component" value="Unassembled WGS sequence"/>
</dbReference>
<reference evidence="1" key="1">
    <citation type="submission" date="2021-06" db="EMBL/GenBank/DDBJ databases">
        <authorList>
            <person name="Kallberg Y."/>
            <person name="Tangrot J."/>
            <person name="Rosling A."/>
        </authorList>
    </citation>
    <scope>NUCLEOTIDE SEQUENCE</scope>
    <source>
        <strain evidence="1">FL130A</strain>
    </source>
</reference>
<evidence type="ECO:0000313" key="2">
    <source>
        <dbReference type="Proteomes" id="UP000789508"/>
    </source>
</evidence>
<evidence type="ECO:0000313" key="1">
    <source>
        <dbReference type="EMBL" id="CAG8766167.1"/>
    </source>
</evidence>
<accession>A0A9N9J5J2</accession>
<feature type="non-terminal residue" evidence="1">
    <location>
        <position position="1"/>
    </location>
</feature>
<dbReference type="AlphaFoldDB" id="A0A9N9J5J2"/>
<dbReference type="EMBL" id="CAJVPS010049395">
    <property type="protein sequence ID" value="CAG8766167.1"/>
    <property type="molecule type" value="Genomic_DNA"/>
</dbReference>
<keyword evidence="2" id="KW-1185">Reference proteome</keyword>
<feature type="non-terminal residue" evidence="1">
    <location>
        <position position="41"/>
    </location>
</feature>
<protein>
    <submittedName>
        <fullName evidence="1">10452_t:CDS:1</fullName>
    </submittedName>
</protein>
<comment type="caution">
    <text evidence="1">The sequence shown here is derived from an EMBL/GenBank/DDBJ whole genome shotgun (WGS) entry which is preliminary data.</text>
</comment>
<proteinExistence type="predicted"/>